<accession>A0A8E2EYD8</accession>
<dbReference type="InterPro" id="IPR032157">
    <property type="entry name" value="PAC4"/>
</dbReference>
<evidence type="ECO:0000313" key="1">
    <source>
        <dbReference type="EMBL" id="OCL07164.1"/>
    </source>
</evidence>
<protein>
    <submittedName>
        <fullName evidence="1">Uncharacterized protein</fullName>
    </submittedName>
</protein>
<dbReference type="Pfam" id="PF16093">
    <property type="entry name" value="PAC4"/>
    <property type="match status" value="1"/>
</dbReference>
<dbReference type="Proteomes" id="UP000250140">
    <property type="component" value="Unassembled WGS sequence"/>
</dbReference>
<proteinExistence type="predicted"/>
<keyword evidence="2" id="KW-1185">Reference proteome</keyword>
<evidence type="ECO:0000313" key="2">
    <source>
        <dbReference type="Proteomes" id="UP000250140"/>
    </source>
</evidence>
<name>A0A8E2EYD8_9PEZI</name>
<reference evidence="1 2" key="1">
    <citation type="journal article" date="2016" name="Nat. Commun.">
        <title>Ectomycorrhizal ecology is imprinted in the genome of the dominant symbiotic fungus Cenococcum geophilum.</title>
        <authorList>
            <consortium name="DOE Joint Genome Institute"/>
            <person name="Peter M."/>
            <person name="Kohler A."/>
            <person name="Ohm R.A."/>
            <person name="Kuo A."/>
            <person name="Krutzmann J."/>
            <person name="Morin E."/>
            <person name="Arend M."/>
            <person name="Barry K.W."/>
            <person name="Binder M."/>
            <person name="Choi C."/>
            <person name="Clum A."/>
            <person name="Copeland A."/>
            <person name="Grisel N."/>
            <person name="Haridas S."/>
            <person name="Kipfer T."/>
            <person name="LaButti K."/>
            <person name="Lindquist E."/>
            <person name="Lipzen A."/>
            <person name="Maire R."/>
            <person name="Meier B."/>
            <person name="Mihaltcheva S."/>
            <person name="Molinier V."/>
            <person name="Murat C."/>
            <person name="Poggeler S."/>
            <person name="Quandt C.A."/>
            <person name="Sperisen C."/>
            <person name="Tritt A."/>
            <person name="Tisserant E."/>
            <person name="Crous P.W."/>
            <person name="Henrissat B."/>
            <person name="Nehls U."/>
            <person name="Egli S."/>
            <person name="Spatafora J.W."/>
            <person name="Grigoriev I.V."/>
            <person name="Martin F.M."/>
        </authorList>
    </citation>
    <scope>NUCLEOTIDE SEQUENCE [LARGE SCALE GENOMIC DNA]</scope>
    <source>
        <strain evidence="1 2">CBS 207.34</strain>
    </source>
</reference>
<sequence length="151" mass="16445">MAETFPDISSLSLTNSKPLEFSFSLPHSPQTNIHLHLTNHRASLLIFLTTASTDAATTAASLGSFVYAMPNRTSPSAVPLSTPLYTHSSTLDFATRLAKALARRVWKPVYVGNSISFANTGMGGAVEEEMEGFRRCVEVIVKILERENGEE</sequence>
<dbReference type="EMBL" id="KV749921">
    <property type="protein sequence ID" value="OCL07164.1"/>
    <property type="molecule type" value="Genomic_DNA"/>
</dbReference>
<gene>
    <name evidence="1" type="ORF">AOQ84DRAFT_295606</name>
</gene>
<organism evidence="1 2">
    <name type="scientific">Glonium stellatum</name>
    <dbReference type="NCBI Taxonomy" id="574774"/>
    <lineage>
        <taxon>Eukaryota</taxon>
        <taxon>Fungi</taxon>
        <taxon>Dikarya</taxon>
        <taxon>Ascomycota</taxon>
        <taxon>Pezizomycotina</taxon>
        <taxon>Dothideomycetes</taxon>
        <taxon>Pleosporomycetidae</taxon>
        <taxon>Gloniales</taxon>
        <taxon>Gloniaceae</taxon>
        <taxon>Glonium</taxon>
    </lineage>
</organism>
<dbReference type="AlphaFoldDB" id="A0A8E2EYD8"/>
<dbReference type="OrthoDB" id="5407417at2759"/>
<dbReference type="Gene3D" id="3.30.230.100">
    <property type="match status" value="1"/>
</dbReference>
<dbReference type="GO" id="GO:0043248">
    <property type="term" value="P:proteasome assembly"/>
    <property type="evidence" value="ECO:0007669"/>
    <property type="project" value="InterPro"/>
</dbReference>